<dbReference type="AlphaFoldDB" id="A0A6J6KTX1"/>
<evidence type="ECO:0000313" key="5">
    <source>
        <dbReference type="EMBL" id="CAB4653260.1"/>
    </source>
</evidence>
<dbReference type="EMBL" id="CAEZWB010000130">
    <property type="protein sequence ID" value="CAB4653260.1"/>
    <property type="molecule type" value="Genomic_DNA"/>
</dbReference>
<evidence type="ECO:0000256" key="3">
    <source>
        <dbReference type="ARBA" id="ARBA00022679"/>
    </source>
</evidence>
<dbReference type="GO" id="GO:0008483">
    <property type="term" value="F:transaminase activity"/>
    <property type="evidence" value="ECO:0007669"/>
    <property type="project" value="UniProtKB-KW"/>
</dbReference>
<dbReference type="Gene3D" id="3.90.1150.10">
    <property type="entry name" value="Aspartate Aminotransferase, domain 1"/>
    <property type="match status" value="1"/>
</dbReference>
<dbReference type="InterPro" id="IPR050103">
    <property type="entry name" value="Class-III_PLP-dep_AT"/>
</dbReference>
<proteinExistence type="predicted"/>
<accession>A0A6J6KTX1</accession>
<protein>
    <submittedName>
        <fullName evidence="5">Unannotated protein</fullName>
    </submittedName>
</protein>
<dbReference type="PANTHER" id="PTHR11986">
    <property type="entry name" value="AMINOTRANSFERASE CLASS III"/>
    <property type="match status" value="1"/>
</dbReference>
<dbReference type="GO" id="GO:0042802">
    <property type="term" value="F:identical protein binding"/>
    <property type="evidence" value="ECO:0007669"/>
    <property type="project" value="TreeGrafter"/>
</dbReference>
<gene>
    <name evidence="5" type="ORF">UFOPK2166_00946</name>
</gene>
<organism evidence="5">
    <name type="scientific">freshwater metagenome</name>
    <dbReference type="NCBI Taxonomy" id="449393"/>
    <lineage>
        <taxon>unclassified sequences</taxon>
        <taxon>metagenomes</taxon>
        <taxon>ecological metagenomes</taxon>
    </lineage>
</organism>
<evidence type="ECO:0000256" key="1">
    <source>
        <dbReference type="ARBA" id="ARBA00001933"/>
    </source>
</evidence>
<dbReference type="InterPro" id="IPR015422">
    <property type="entry name" value="PyrdxlP-dep_Trfase_small"/>
</dbReference>
<evidence type="ECO:0000256" key="4">
    <source>
        <dbReference type="ARBA" id="ARBA00022898"/>
    </source>
</evidence>
<keyword evidence="4" id="KW-0663">Pyridoxal phosphate</keyword>
<dbReference type="InterPro" id="IPR015424">
    <property type="entry name" value="PyrdxlP-dep_Trfase"/>
</dbReference>
<dbReference type="PANTHER" id="PTHR11986:SF79">
    <property type="entry name" value="ACETYLORNITHINE AMINOTRANSFERASE, MITOCHONDRIAL"/>
    <property type="match status" value="1"/>
</dbReference>
<dbReference type="GO" id="GO:0030170">
    <property type="term" value="F:pyridoxal phosphate binding"/>
    <property type="evidence" value="ECO:0007669"/>
    <property type="project" value="InterPro"/>
</dbReference>
<name>A0A6J6KTX1_9ZZZZ</name>
<dbReference type="InterPro" id="IPR015421">
    <property type="entry name" value="PyrdxlP-dep_Trfase_major"/>
</dbReference>
<dbReference type="SUPFAM" id="SSF53383">
    <property type="entry name" value="PLP-dependent transferases"/>
    <property type="match status" value="1"/>
</dbReference>
<keyword evidence="3" id="KW-0808">Transferase</keyword>
<dbReference type="Pfam" id="PF00202">
    <property type="entry name" value="Aminotran_3"/>
    <property type="match status" value="1"/>
</dbReference>
<dbReference type="Gene3D" id="3.40.640.10">
    <property type="entry name" value="Type I PLP-dependent aspartate aminotransferase-like (Major domain)"/>
    <property type="match status" value="1"/>
</dbReference>
<sequence length="147" mass="15127">MAKAMGNGMPIGAMWAKRSVAEVFKPGDHGSTFSGTAIATSAAKATIIEMQRIDAPRLATEKGALLTQLVSKLDNVSSVRGLGLLLGVELAPGIDAKLVQLSLLELGLVTNAVTASALRLAPPITVTTDEIHEAVSMIASALKGYSS</sequence>
<reference evidence="5" key="1">
    <citation type="submission" date="2020-05" db="EMBL/GenBank/DDBJ databases">
        <authorList>
            <person name="Chiriac C."/>
            <person name="Salcher M."/>
            <person name="Ghai R."/>
            <person name="Kavagutti S V."/>
        </authorList>
    </citation>
    <scope>NUCLEOTIDE SEQUENCE</scope>
</reference>
<keyword evidence="2" id="KW-0032">Aminotransferase</keyword>
<comment type="cofactor">
    <cofactor evidence="1">
        <name>pyridoxal 5'-phosphate</name>
        <dbReference type="ChEBI" id="CHEBI:597326"/>
    </cofactor>
</comment>
<evidence type="ECO:0000256" key="2">
    <source>
        <dbReference type="ARBA" id="ARBA00022576"/>
    </source>
</evidence>
<dbReference type="InterPro" id="IPR005814">
    <property type="entry name" value="Aminotrans_3"/>
</dbReference>